<evidence type="ECO:0000313" key="2">
    <source>
        <dbReference type="EMBL" id="TJY64225.1"/>
    </source>
</evidence>
<gene>
    <name evidence="2" type="ORF">FAZ19_13510</name>
</gene>
<evidence type="ECO:0000313" key="3">
    <source>
        <dbReference type="Proteomes" id="UP000309872"/>
    </source>
</evidence>
<dbReference type="PANTHER" id="PTHR12526">
    <property type="entry name" value="GLYCOSYLTRANSFERASE"/>
    <property type="match status" value="1"/>
</dbReference>
<protein>
    <submittedName>
        <fullName evidence="2">Glycosyltransferase family 4 protein</fullName>
    </submittedName>
</protein>
<dbReference type="Pfam" id="PF00534">
    <property type="entry name" value="Glycos_transf_1"/>
    <property type="match status" value="1"/>
</dbReference>
<keyword evidence="3" id="KW-1185">Reference proteome</keyword>
<dbReference type="PANTHER" id="PTHR12526:SF630">
    <property type="entry name" value="GLYCOSYLTRANSFERASE"/>
    <property type="match status" value="1"/>
</dbReference>
<dbReference type="InterPro" id="IPR001296">
    <property type="entry name" value="Glyco_trans_1"/>
</dbReference>
<dbReference type="OrthoDB" id="9811239at2"/>
<keyword evidence="2" id="KW-0808">Transferase</keyword>
<dbReference type="SUPFAM" id="SSF53756">
    <property type="entry name" value="UDP-Glycosyltransferase/glycogen phosphorylase"/>
    <property type="match status" value="1"/>
</dbReference>
<dbReference type="AlphaFoldDB" id="A0A4U0GYD9"/>
<dbReference type="EMBL" id="SUKA01000004">
    <property type="protein sequence ID" value="TJY64225.1"/>
    <property type="molecule type" value="Genomic_DNA"/>
</dbReference>
<feature type="domain" description="Glycosyl transferase family 1" evidence="1">
    <location>
        <begin position="230"/>
        <end position="388"/>
    </location>
</feature>
<dbReference type="RefSeq" id="WP_136821285.1">
    <property type="nucleotide sequence ID" value="NZ_BMJX01000004.1"/>
</dbReference>
<dbReference type="Gene3D" id="3.40.50.2000">
    <property type="entry name" value="Glycogen Phosphorylase B"/>
    <property type="match status" value="2"/>
</dbReference>
<accession>A0A4U0GYD9</accession>
<organism evidence="2 3">
    <name type="scientific">Sphingobacterium alkalisoli</name>
    <dbReference type="NCBI Taxonomy" id="1874115"/>
    <lineage>
        <taxon>Bacteria</taxon>
        <taxon>Pseudomonadati</taxon>
        <taxon>Bacteroidota</taxon>
        <taxon>Sphingobacteriia</taxon>
        <taxon>Sphingobacteriales</taxon>
        <taxon>Sphingobacteriaceae</taxon>
        <taxon>Sphingobacterium</taxon>
    </lineage>
</organism>
<sequence length="414" mass="47604">MKILLVQHESFINGSGGTERICCFLANGFVTFGWQVEIATNENIEGDPIFPLDERVVVTNIYDKTAIQKKIKPLINYRGKNPLLWIKYKLRKKYAKLFNKVRYVRYGGKDGLHEFNLSHRSEVWKSYLDHTRPDLIVTMTISSVLELTYKNNINIPIINSTNGRPDHDYTDVLWYRSELEMSLLKDAFKNLAGIQVLFDSYQDFLPPTFNGISRTIPNPILDMGDTNVVDHLEEKDRYKILHLGRLVGSHKQQHIAIEAFGEIAHKYPDWDLEFWGEGEDYAVLFQKIKDANLENRIFLKGFTDQPSQVLQQGDIFIFPSRHEGFPLALAEAMYVGLPSVGLTDCCGVNEMIEHGKNGFLAADLAEMRSHLEMMVQDSGLRQRMGMNAHFAIRKHTPEHILSQWNELIQTVTRS</sequence>
<proteinExistence type="predicted"/>
<comment type="caution">
    <text evidence="2">The sequence shown here is derived from an EMBL/GenBank/DDBJ whole genome shotgun (WGS) entry which is preliminary data.</text>
</comment>
<dbReference type="Proteomes" id="UP000309872">
    <property type="component" value="Unassembled WGS sequence"/>
</dbReference>
<reference evidence="2 3" key="1">
    <citation type="submission" date="2019-04" db="EMBL/GenBank/DDBJ databases">
        <title>Sphingobacterium olei sp. nov., isolated from oil-contaminated soil.</title>
        <authorList>
            <person name="Liu B."/>
        </authorList>
    </citation>
    <scope>NUCLEOTIDE SEQUENCE [LARGE SCALE GENOMIC DNA]</scope>
    <source>
        <strain evidence="2 3">Y3L14</strain>
    </source>
</reference>
<name>A0A4U0GYD9_9SPHI</name>
<evidence type="ECO:0000259" key="1">
    <source>
        <dbReference type="Pfam" id="PF00534"/>
    </source>
</evidence>
<dbReference type="GO" id="GO:0016757">
    <property type="term" value="F:glycosyltransferase activity"/>
    <property type="evidence" value="ECO:0007669"/>
    <property type="project" value="InterPro"/>
</dbReference>